<organism evidence="2 3">
    <name type="scientific">Pycnoporus cinnabarinus</name>
    <name type="common">Cinnabar-red polypore</name>
    <name type="synonym">Trametes cinnabarina</name>
    <dbReference type="NCBI Taxonomy" id="5643"/>
    <lineage>
        <taxon>Eukaryota</taxon>
        <taxon>Fungi</taxon>
        <taxon>Dikarya</taxon>
        <taxon>Basidiomycota</taxon>
        <taxon>Agaricomycotina</taxon>
        <taxon>Agaricomycetes</taxon>
        <taxon>Polyporales</taxon>
        <taxon>Polyporaceae</taxon>
        <taxon>Trametes</taxon>
    </lineage>
</organism>
<evidence type="ECO:0000256" key="1">
    <source>
        <dbReference type="SAM" id="MobiDB-lite"/>
    </source>
</evidence>
<accession>A0A060S6B6</accession>
<evidence type="ECO:0000313" key="3">
    <source>
        <dbReference type="Proteomes" id="UP000029665"/>
    </source>
</evidence>
<proteinExistence type="predicted"/>
<dbReference type="Proteomes" id="UP000029665">
    <property type="component" value="Unassembled WGS sequence"/>
</dbReference>
<feature type="region of interest" description="Disordered" evidence="1">
    <location>
        <begin position="1"/>
        <end position="40"/>
    </location>
</feature>
<comment type="caution">
    <text evidence="2">The sequence shown here is derived from an EMBL/GenBank/DDBJ whole genome shotgun (WGS) entry which is preliminary data.</text>
</comment>
<gene>
    <name evidence="2" type="ORF">BN946_scf184597.g6</name>
</gene>
<dbReference type="STRING" id="5643.A0A060S6B6"/>
<keyword evidence="3" id="KW-1185">Reference proteome</keyword>
<protein>
    <submittedName>
        <fullName evidence="2">Uncharacterized protein</fullName>
    </submittedName>
</protein>
<dbReference type="AlphaFoldDB" id="A0A060S6B6"/>
<name>A0A060S6B6_PYCCI</name>
<evidence type="ECO:0000313" key="2">
    <source>
        <dbReference type="EMBL" id="CDO70032.1"/>
    </source>
</evidence>
<dbReference type="EMBL" id="CCBP010000063">
    <property type="protein sequence ID" value="CDO70032.1"/>
    <property type="molecule type" value="Genomic_DNA"/>
</dbReference>
<sequence length="231" mass="25943">MGLMLLAAVQEASPQGSPHGYGDSSSDESDLEPDPLPGQMWGTHILARIEDFDDDEDDHDSHDDEAEDNEHSQSMMKMCWMSLRMTHSMLTYKISLFLTLLVILGRPLMLTAICLMHSEDPLVCGCMEPGCEGKFYEVKTSTDGKRYHMPLKPLPTTALIAALQQVLLRPGDINQLGLWREEPEDNAEPVPSLPQEEWPGTDNGSFRLFDIFDGWGWQAIQAGLERRKGRI</sequence>
<dbReference type="OrthoDB" id="2794270at2759"/>
<reference evidence="2" key="1">
    <citation type="submission" date="2014-01" db="EMBL/GenBank/DDBJ databases">
        <title>The genome of the white-rot fungus Pycnoporus cinnabarinus: a basidiomycete model with a versatile arsenal for lignocellulosic biomass breakdown.</title>
        <authorList>
            <person name="Levasseur A."/>
            <person name="Lomascolo A."/>
            <person name="Ruiz-Duenas F.J."/>
            <person name="Uzan E."/>
            <person name="Piumi F."/>
            <person name="Kues U."/>
            <person name="Ram A.F.J."/>
            <person name="Murat C."/>
            <person name="Haon M."/>
            <person name="Benoit I."/>
            <person name="Arfi Y."/>
            <person name="Chevret D."/>
            <person name="Drula E."/>
            <person name="Kwon M.J."/>
            <person name="Gouret P."/>
            <person name="Lesage-Meessen L."/>
            <person name="Lombard V."/>
            <person name="Mariette J."/>
            <person name="Noirot C."/>
            <person name="Park J."/>
            <person name="Patyshakuliyeva A."/>
            <person name="Wieneger R.A.B."/>
            <person name="Wosten H.A.B."/>
            <person name="Martin F."/>
            <person name="Coutinho P.M."/>
            <person name="de Vries R."/>
            <person name="Martinez A.T."/>
            <person name="Klopp C."/>
            <person name="Pontarotti P."/>
            <person name="Henrissat B."/>
            <person name="Record E."/>
        </authorList>
    </citation>
    <scope>NUCLEOTIDE SEQUENCE [LARGE SCALE GENOMIC DNA]</scope>
    <source>
        <strain evidence="2">BRFM137</strain>
    </source>
</reference>
<dbReference type="HOGENOM" id="CLU_1200347_0_0_1"/>